<dbReference type="InterPro" id="IPR001732">
    <property type="entry name" value="UDP-Glc/GDP-Man_DH_N"/>
</dbReference>
<dbReference type="InterPro" id="IPR036291">
    <property type="entry name" value="NAD(P)-bd_dom_sf"/>
</dbReference>
<dbReference type="PIRSF" id="PIRSF500136">
    <property type="entry name" value="UDP_ManNAc_DH"/>
    <property type="match status" value="1"/>
</dbReference>
<keyword evidence="1" id="KW-0560">Oxidoreductase</keyword>
<dbReference type="SMART" id="SM00984">
    <property type="entry name" value="UDPG_MGDP_dh_C"/>
    <property type="match status" value="1"/>
</dbReference>
<accession>A0A542YMX1</accession>
<dbReference type="GO" id="GO:0051287">
    <property type="term" value="F:NAD binding"/>
    <property type="evidence" value="ECO:0007669"/>
    <property type="project" value="InterPro"/>
</dbReference>
<comment type="caution">
    <text evidence="5">The sequence shown here is derived from an EMBL/GenBank/DDBJ whole genome shotgun (WGS) entry which is preliminary data.</text>
</comment>
<feature type="domain" description="UDP-glucose/GDP-mannose dehydrogenase C-terminal" evidence="4">
    <location>
        <begin position="318"/>
        <end position="413"/>
    </location>
</feature>
<dbReference type="InterPro" id="IPR028359">
    <property type="entry name" value="UDP_ManNAc/GlcNAc_DH"/>
</dbReference>
<dbReference type="Pfam" id="PF00984">
    <property type="entry name" value="UDPG_MGDP_dh"/>
    <property type="match status" value="1"/>
</dbReference>
<reference evidence="5 6" key="1">
    <citation type="submission" date="2019-06" db="EMBL/GenBank/DDBJ databases">
        <title>Sequencing the genomes of 1000 actinobacteria strains.</title>
        <authorList>
            <person name="Klenk H.-P."/>
        </authorList>
    </citation>
    <scope>NUCLEOTIDE SEQUENCE [LARGE SCALE GENOMIC DNA]</scope>
    <source>
        <strain evidence="5 6">DSM 12335</strain>
    </source>
</reference>
<keyword evidence="6" id="KW-1185">Reference proteome</keyword>
<dbReference type="InterPro" id="IPR014026">
    <property type="entry name" value="UDP-Glc/GDP-Man_DH_dimer"/>
</dbReference>
<dbReference type="NCBIfam" id="TIGR03026">
    <property type="entry name" value="NDP-sugDHase"/>
    <property type="match status" value="1"/>
</dbReference>
<keyword evidence="2" id="KW-0520">NAD</keyword>
<evidence type="ECO:0000256" key="2">
    <source>
        <dbReference type="ARBA" id="ARBA00023027"/>
    </source>
</evidence>
<evidence type="ECO:0000256" key="3">
    <source>
        <dbReference type="PIRNR" id="PIRNR000124"/>
    </source>
</evidence>
<dbReference type="OrthoDB" id="5193947at2"/>
<evidence type="ECO:0000313" key="5">
    <source>
        <dbReference type="EMBL" id="TQL49391.1"/>
    </source>
</evidence>
<dbReference type="InterPro" id="IPR014027">
    <property type="entry name" value="UDP-Glc/GDP-Man_DH_C"/>
</dbReference>
<evidence type="ECO:0000313" key="6">
    <source>
        <dbReference type="Proteomes" id="UP000319516"/>
    </source>
</evidence>
<dbReference type="EMBL" id="VFOP01000001">
    <property type="protein sequence ID" value="TQL49391.1"/>
    <property type="molecule type" value="Genomic_DNA"/>
</dbReference>
<dbReference type="SUPFAM" id="SSF52413">
    <property type="entry name" value="UDP-glucose/GDP-mannose dehydrogenase C-terminal domain"/>
    <property type="match status" value="1"/>
</dbReference>
<dbReference type="PIRSF" id="PIRSF000124">
    <property type="entry name" value="UDPglc_GDPman_dh"/>
    <property type="match status" value="1"/>
</dbReference>
<gene>
    <name evidence="5" type="ORF">FB467_0461</name>
</gene>
<sequence>MAVDAVIIGLGYVGLPLAQEATRSGLTVLGFDINQGVVDDLNAGRSHVDDLSDADIAEMIEGGFRATTDETEIATAKTAVICVPTPLSDEGGPDLRPVEAAVETVARNLQPGMLVVLESTTYPGTTDEVVRPRLEARGLVAGKDFFLAFSPERIDPGNEKFGAKNTPKVVGGHTAACGDAAEKFYGSFVDTVVRTKGTREAETAKLLENTYRHINIALVNEMSRFCHELGIDLWEVIDAAKSKPFGFQAFYPGPGVGGHCIPIDPNYLSYNVKSRLGYPFRFVELAQEINTQMPSYVVSRAQDLLNEDAKSLKGSTVLLLGVTYKPNIADQRESPAVPLARNLLAKGAKVVFHDPHVTAWGPLGESVSRVEDPATAVAEADLTILVQNHREYDVDALASAATRFFDTRGVASAGERVSKL</sequence>
<comment type="similarity">
    <text evidence="3">Belongs to the UDP-glucose/GDP-mannose dehydrogenase family.</text>
</comment>
<dbReference type="RefSeq" id="WP_141783655.1">
    <property type="nucleotide sequence ID" value="NZ_BAAAIK010000003.1"/>
</dbReference>
<dbReference type="SUPFAM" id="SSF51735">
    <property type="entry name" value="NAD(P)-binding Rossmann-fold domains"/>
    <property type="match status" value="1"/>
</dbReference>
<dbReference type="AlphaFoldDB" id="A0A542YMX1"/>
<dbReference type="Pfam" id="PF03720">
    <property type="entry name" value="UDPG_MGDP_dh_C"/>
    <property type="match status" value="1"/>
</dbReference>
<evidence type="ECO:0000256" key="1">
    <source>
        <dbReference type="ARBA" id="ARBA00023002"/>
    </source>
</evidence>
<dbReference type="Gene3D" id="3.40.50.720">
    <property type="entry name" value="NAD(P)-binding Rossmann-like Domain"/>
    <property type="match status" value="2"/>
</dbReference>
<evidence type="ECO:0000259" key="4">
    <source>
        <dbReference type="SMART" id="SM00984"/>
    </source>
</evidence>
<name>A0A542YMX1_9MICO</name>
<organism evidence="5 6">
    <name type="scientific">Ornithinicoccus hortensis</name>
    <dbReference type="NCBI Taxonomy" id="82346"/>
    <lineage>
        <taxon>Bacteria</taxon>
        <taxon>Bacillati</taxon>
        <taxon>Actinomycetota</taxon>
        <taxon>Actinomycetes</taxon>
        <taxon>Micrococcales</taxon>
        <taxon>Intrasporangiaceae</taxon>
        <taxon>Ornithinicoccus</taxon>
    </lineage>
</organism>
<dbReference type="Pfam" id="PF03721">
    <property type="entry name" value="UDPG_MGDP_dh_N"/>
    <property type="match status" value="1"/>
</dbReference>
<dbReference type="GO" id="GO:0000271">
    <property type="term" value="P:polysaccharide biosynthetic process"/>
    <property type="evidence" value="ECO:0007669"/>
    <property type="project" value="InterPro"/>
</dbReference>
<dbReference type="InterPro" id="IPR036220">
    <property type="entry name" value="UDP-Glc/GDP-Man_DH_C_sf"/>
</dbReference>
<dbReference type="InterPro" id="IPR008927">
    <property type="entry name" value="6-PGluconate_DH-like_C_sf"/>
</dbReference>
<dbReference type="InterPro" id="IPR017476">
    <property type="entry name" value="UDP-Glc/GDP-Man"/>
</dbReference>
<dbReference type="PANTHER" id="PTHR43491:SF1">
    <property type="entry name" value="UDP-N-ACETYL-D-MANNOSAMINE DEHYDROGENASE"/>
    <property type="match status" value="1"/>
</dbReference>
<proteinExistence type="inferred from homology"/>
<dbReference type="SUPFAM" id="SSF48179">
    <property type="entry name" value="6-phosphogluconate dehydrogenase C-terminal domain-like"/>
    <property type="match status" value="1"/>
</dbReference>
<dbReference type="GO" id="GO:0016616">
    <property type="term" value="F:oxidoreductase activity, acting on the CH-OH group of donors, NAD or NADP as acceptor"/>
    <property type="evidence" value="ECO:0007669"/>
    <property type="project" value="InterPro"/>
</dbReference>
<dbReference type="GO" id="GO:0016628">
    <property type="term" value="F:oxidoreductase activity, acting on the CH-CH group of donors, NAD or NADP as acceptor"/>
    <property type="evidence" value="ECO:0007669"/>
    <property type="project" value="InterPro"/>
</dbReference>
<protein>
    <submittedName>
        <fullName evidence="5">Nucleotide sugar dehydrogenase</fullName>
    </submittedName>
</protein>
<dbReference type="Proteomes" id="UP000319516">
    <property type="component" value="Unassembled WGS sequence"/>
</dbReference>
<dbReference type="PANTHER" id="PTHR43491">
    <property type="entry name" value="UDP-N-ACETYL-D-MANNOSAMINE DEHYDROGENASE"/>
    <property type="match status" value="1"/>
</dbReference>